<dbReference type="Gene3D" id="3.30.720.10">
    <property type="entry name" value="Signal recognition particle alu RNA binding heterodimer, srp9/1"/>
    <property type="match status" value="1"/>
</dbReference>
<reference evidence="3" key="1">
    <citation type="submission" date="2022-11" db="UniProtKB">
        <authorList>
            <consortium name="WormBaseParasite"/>
        </authorList>
    </citation>
    <scope>IDENTIFICATION</scope>
</reference>
<dbReference type="GO" id="GO:0008312">
    <property type="term" value="F:7S RNA binding"/>
    <property type="evidence" value="ECO:0007669"/>
    <property type="project" value="InterPro"/>
</dbReference>
<organism evidence="2 3">
    <name type="scientific">Panagrolaimus superbus</name>
    <dbReference type="NCBI Taxonomy" id="310955"/>
    <lineage>
        <taxon>Eukaryota</taxon>
        <taxon>Metazoa</taxon>
        <taxon>Ecdysozoa</taxon>
        <taxon>Nematoda</taxon>
        <taxon>Chromadorea</taxon>
        <taxon>Rhabditida</taxon>
        <taxon>Tylenchina</taxon>
        <taxon>Panagrolaimomorpha</taxon>
        <taxon>Panagrolaimoidea</taxon>
        <taxon>Panagrolaimidae</taxon>
        <taxon>Panagrolaimus</taxon>
    </lineage>
</organism>
<evidence type="ECO:0000313" key="2">
    <source>
        <dbReference type="Proteomes" id="UP000887577"/>
    </source>
</evidence>
<keyword evidence="1" id="KW-0687">Ribonucleoprotein</keyword>
<dbReference type="AlphaFoldDB" id="A0A914XTJ9"/>
<accession>A0A914XTJ9</accession>
<name>A0A914XTJ9_9BILA</name>
<dbReference type="Proteomes" id="UP000887577">
    <property type="component" value="Unplaced"/>
</dbReference>
<evidence type="ECO:0000256" key="1">
    <source>
        <dbReference type="ARBA" id="ARBA00023135"/>
    </source>
</evidence>
<dbReference type="InterPro" id="IPR039914">
    <property type="entry name" value="SRP9-like"/>
</dbReference>
<protein>
    <submittedName>
        <fullName evidence="3">Signal recognition particle 9 kDa protein</fullName>
    </submittedName>
</protein>
<dbReference type="WBParaSite" id="PSU_v2.g10589.t1">
    <property type="protein sequence ID" value="PSU_v2.g10589.t1"/>
    <property type="gene ID" value="PSU_v2.g10589"/>
</dbReference>
<proteinExistence type="predicted"/>
<keyword evidence="2" id="KW-1185">Reference proteome</keyword>
<dbReference type="SUPFAM" id="SSF54762">
    <property type="entry name" value="Signal recognition particle alu RNA binding heterodimer, SRP9/14"/>
    <property type="match status" value="1"/>
</dbReference>
<dbReference type="PANTHER" id="PTHR12834">
    <property type="entry name" value="SIGNAL RECOGNITION PARTICLE 9 KDA PROTEIN"/>
    <property type="match status" value="1"/>
</dbReference>
<sequence length="75" mass="8630">MPYCLTFSDFEAAAKSLWSTASKKSPRLLLHYKNSGEIVFKVTDDISCFLFSTDQQTDLKNFEKLNIELMRMVVS</sequence>
<dbReference type="GO" id="GO:0006614">
    <property type="term" value="P:SRP-dependent cotranslational protein targeting to membrane"/>
    <property type="evidence" value="ECO:0007669"/>
    <property type="project" value="InterPro"/>
</dbReference>
<evidence type="ECO:0000313" key="3">
    <source>
        <dbReference type="WBParaSite" id="PSU_v2.g10589.t1"/>
    </source>
</evidence>
<dbReference type="PANTHER" id="PTHR12834:SF12">
    <property type="entry name" value="SIGNAL RECOGNITION PARTICLE 9 KDA PROTEIN"/>
    <property type="match status" value="1"/>
</dbReference>
<dbReference type="GO" id="GO:0005786">
    <property type="term" value="C:signal recognition particle, endoplasmic reticulum targeting"/>
    <property type="evidence" value="ECO:0007669"/>
    <property type="project" value="UniProtKB-KW"/>
</dbReference>
<dbReference type="InterPro" id="IPR009018">
    <property type="entry name" value="Signal_recog_particle_SRP9/14"/>
</dbReference>
<keyword evidence="1" id="KW-0733">Signal recognition particle</keyword>